<dbReference type="SUPFAM" id="SSF69000">
    <property type="entry name" value="FAD-dependent thiol oxidase"/>
    <property type="match status" value="1"/>
</dbReference>
<proteinExistence type="predicted"/>
<dbReference type="Pfam" id="PF04777">
    <property type="entry name" value="Evr1_Alr"/>
    <property type="match status" value="1"/>
</dbReference>
<evidence type="ECO:0000256" key="1">
    <source>
        <dbReference type="ARBA" id="ARBA00001974"/>
    </source>
</evidence>
<feature type="domain" description="ERV/ALR sulfhydryl oxidase" evidence="8">
    <location>
        <begin position="60"/>
        <end position="164"/>
    </location>
</feature>
<sequence>MTISKKNNKNKSIKNKSIKNKSIKNKSIKNKSIKNKSIKNKSIKNKTKKVYSNDDYNSGDGMLTTVWGPGAWHFLHTMSFNYPVEPTTEQKHQYRNYVLSLKNVLPCKYCRMNLKTNLRELPLTMDCMKNRDTFSKYIYELHELVNRKLKKKSNLKYCDVRERYEHFRSRCTDDIPKIFKYERKENAKLESKGCTEPLYGKKSKCIIKIVPQEEKGSTFQMDKKCVKTRKIRNK</sequence>
<dbReference type="PROSITE" id="PS51324">
    <property type="entry name" value="ERV_ALR"/>
    <property type="match status" value="1"/>
</dbReference>
<evidence type="ECO:0000259" key="8">
    <source>
        <dbReference type="PROSITE" id="PS51324"/>
    </source>
</evidence>
<evidence type="ECO:0000313" key="9">
    <source>
        <dbReference type="EMBL" id="QHT77028.1"/>
    </source>
</evidence>
<dbReference type="AlphaFoldDB" id="A0A6C0H8Y3"/>
<organism evidence="9">
    <name type="scientific">viral metagenome</name>
    <dbReference type="NCBI Taxonomy" id="1070528"/>
    <lineage>
        <taxon>unclassified sequences</taxon>
        <taxon>metagenomes</taxon>
        <taxon>organismal metagenomes</taxon>
    </lineage>
</organism>
<keyword evidence="3" id="KW-0285">Flavoprotein</keyword>
<keyword evidence="5" id="KW-0560">Oxidoreductase</keyword>
<protein>
    <recommendedName>
        <fullName evidence="2">thiol oxidase</fullName>
        <ecNumber evidence="2">1.8.3.2</ecNumber>
    </recommendedName>
</protein>
<evidence type="ECO:0000256" key="5">
    <source>
        <dbReference type="ARBA" id="ARBA00023002"/>
    </source>
</evidence>
<accession>A0A6C0H8Y3</accession>
<dbReference type="Gene3D" id="1.20.120.310">
    <property type="entry name" value="ERV/ALR sulfhydryl oxidase domain"/>
    <property type="match status" value="1"/>
</dbReference>
<dbReference type="GO" id="GO:0005739">
    <property type="term" value="C:mitochondrion"/>
    <property type="evidence" value="ECO:0007669"/>
    <property type="project" value="TreeGrafter"/>
</dbReference>
<name>A0A6C0H8Y3_9ZZZZ</name>
<evidence type="ECO:0000256" key="2">
    <source>
        <dbReference type="ARBA" id="ARBA00012512"/>
    </source>
</evidence>
<dbReference type="EMBL" id="MN739916">
    <property type="protein sequence ID" value="QHT77028.1"/>
    <property type="molecule type" value="Genomic_DNA"/>
</dbReference>
<dbReference type="GO" id="GO:0016971">
    <property type="term" value="F:flavin-dependent sulfhydryl oxidase activity"/>
    <property type="evidence" value="ECO:0007669"/>
    <property type="project" value="InterPro"/>
</dbReference>
<evidence type="ECO:0000256" key="4">
    <source>
        <dbReference type="ARBA" id="ARBA00022827"/>
    </source>
</evidence>
<reference evidence="9" key="1">
    <citation type="journal article" date="2020" name="Nature">
        <title>Giant virus diversity and host interactions through global metagenomics.</title>
        <authorList>
            <person name="Schulz F."/>
            <person name="Roux S."/>
            <person name="Paez-Espino D."/>
            <person name="Jungbluth S."/>
            <person name="Walsh D.A."/>
            <person name="Denef V.J."/>
            <person name="McMahon K.D."/>
            <person name="Konstantinidis K.T."/>
            <person name="Eloe-Fadrosh E.A."/>
            <person name="Kyrpides N.C."/>
            <person name="Woyke T."/>
        </authorList>
    </citation>
    <scope>NUCLEOTIDE SEQUENCE</scope>
    <source>
        <strain evidence="9">GVMAG-M-3300023179-86</strain>
    </source>
</reference>
<keyword evidence="4" id="KW-0274">FAD</keyword>
<dbReference type="EC" id="1.8.3.2" evidence="2"/>
<evidence type="ECO:0000256" key="7">
    <source>
        <dbReference type="SAM" id="MobiDB-lite"/>
    </source>
</evidence>
<dbReference type="InterPro" id="IPR017905">
    <property type="entry name" value="ERV/ALR_sulphydryl_oxidase"/>
</dbReference>
<dbReference type="GO" id="GO:0050660">
    <property type="term" value="F:flavin adenine dinucleotide binding"/>
    <property type="evidence" value="ECO:0007669"/>
    <property type="project" value="TreeGrafter"/>
</dbReference>
<keyword evidence="6" id="KW-1015">Disulfide bond</keyword>
<dbReference type="PANTHER" id="PTHR12645:SF0">
    <property type="entry name" value="FAD-LINKED SULFHYDRYL OXIDASE ALR"/>
    <property type="match status" value="1"/>
</dbReference>
<evidence type="ECO:0000256" key="3">
    <source>
        <dbReference type="ARBA" id="ARBA00022630"/>
    </source>
</evidence>
<feature type="region of interest" description="Disordered" evidence="7">
    <location>
        <begin position="1"/>
        <end position="41"/>
    </location>
</feature>
<dbReference type="InterPro" id="IPR039799">
    <property type="entry name" value="ALR/ERV"/>
</dbReference>
<comment type="cofactor">
    <cofactor evidence="1">
        <name>FAD</name>
        <dbReference type="ChEBI" id="CHEBI:57692"/>
    </cofactor>
</comment>
<dbReference type="InterPro" id="IPR036774">
    <property type="entry name" value="ERV/ALR_sulphydryl_oxid_sf"/>
</dbReference>
<evidence type="ECO:0000256" key="6">
    <source>
        <dbReference type="ARBA" id="ARBA00023157"/>
    </source>
</evidence>
<dbReference type="PANTHER" id="PTHR12645">
    <property type="entry name" value="ALR/ERV"/>
    <property type="match status" value="1"/>
</dbReference>